<dbReference type="PANTHER" id="PTHR11012">
    <property type="entry name" value="PROTEIN KINASE-LIKE DOMAIN-CONTAINING"/>
    <property type="match status" value="1"/>
</dbReference>
<dbReference type="Proteomes" id="UP000327044">
    <property type="component" value="Unassembled WGS sequence"/>
</dbReference>
<gene>
    <name evidence="2" type="ORF">PPYR_13570</name>
</gene>
<accession>A0A5N4A9E4</accession>
<dbReference type="AlphaFoldDB" id="A0A5N4A9E4"/>
<dbReference type="PANTHER" id="PTHR11012:SF56">
    <property type="entry name" value="CHK KINASE-LIKE DOMAIN-CONTAINING PROTEIN-RELATED"/>
    <property type="match status" value="1"/>
</dbReference>
<evidence type="ECO:0000313" key="3">
    <source>
        <dbReference type="Proteomes" id="UP000327044"/>
    </source>
</evidence>
<dbReference type="InterPro" id="IPR015897">
    <property type="entry name" value="CHK_kinase-like"/>
</dbReference>
<dbReference type="InterPro" id="IPR004119">
    <property type="entry name" value="EcKL"/>
</dbReference>
<sequence>MALIKKLLNKGFFESVLNRYYNQDVEITNVHITNGVVAAGENFCSTLSRIKIDYSFGDGGRQHTLWMVCKSLPEDEYQAGFVKEMKMFECELEIYGNIIPPLSKLDYREKMSPIVYWCCSEPLPMILLEDLSAVNYKMTERRRGLDLEHCLLVVEKLAYFHAASVALHEKDPNVLPKFSKSMFRKSSITAKIISINYDEIVKQLQNRPDVKKHIQKMKLAKDRILTELCNVHKINCDFKVLNHGDCWINNIMFRYNNRGVVSDVAFVDYTISCFSSPCLDLHYFLTASANLETRSKYSTIIDHYFENLTRLLRKFHTKSMPTREQFDADFRIFSSYGFGTALLVLPFSKANHAEGASMEAFLEDESATGYRYHSVLNQYYKQNVAINNVHITNDVSPAGESFCSTLSRIKVDYSFDDGGGQRTLWMVCKSCPEDEYQAGFVREMKMFDCELEMYGNIIPLLSRLDYREKMSPIAYWFCSAPLPMVLLEDLSAVNYKLTERRRGLDLEHCLSVVEKLAYFHSASVALHEKDPNVLPQFTRSLFEESNTPTKIFSITYDEIVKHLQNRPDVKKHIQKMKLAKDRILTELCNVHKRDCDFKVLNHGDCWINNIMFRYNNRGVVSDVAFVDYALSCFSSPCIDLHYFLTSSVNLEIPPKYSTIIDHYFDNLTRLLRKFRTKSMPTREQFDADFRTFSSYGFGTALLVLPFIKSNQTEGATIEAFLEDESPTGYRYHAINNEQYVKEILHFLPFYDSLGIFDQPAK</sequence>
<protein>
    <recommendedName>
        <fullName evidence="1">CHK kinase-like domain-containing protein</fullName>
    </recommendedName>
</protein>
<feature type="domain" description="CHK kinase-like" evidence="1">
    <location>
        <begin position="126"/>
        <end position="314"/>
    </location>
</feature>
<dbReference type="EMBL" id="VVIM01000009">
    <property type="protein sequence ID" value="KAB0793950.1"/>
    <property type="molecule type" value="Genomic_DNA"/>
</dbReference>
<dbReference type="SUPFAM" id="SSF56112">
    <property type="entry name" value="Protein kinase-like (PK-like)"/>
    <property type="match status" value="2"/>
</dbReference>
<proteinExistence type="predicted"/>
<keyword evidence="3" id="KW-1185">Reference proteome</keyword>
<reference evidence="2 3" key="1">
    <citation type="journal article" date="2018" name="Elife">
        <title>Firefly genomes illuminate parallel origins of bioluminescence in beetles.</title>
        <authorList>
            <person name="Fallon T.R."/>
            <person name="Lower S.E."/>
            <person name="Chang C.H."/>
            <person name="Bessho-Uehara M."/>
            <person name="Martin G.J."/>
            <person name="Bewick A.J."/>
            <person name="Behringer M."/>
            <person name="Debat H.J."/>
            <person name="Wong I."/>
            <person name="Day J.C."/>
            <person name="Suvorov A."/>
            <person name="Silva C.J."/>
            <person name="Stanger-Hall K.F."/>
            <person name="Hall D.W."/>
            <person name="Schmitz R.J."/>
            <person name="Nelson D.R."/>
            <person name="Lewis S.M."/>
            <person name="Shigenobu S."/>
            <person name="Bybee S.M."/>
            <person name="Larracuente A.M."/>
            <person name="Oba Y."/>
            <person name="Weng J.K."/>
        </authorList>
    </citation>
    <scope>NUCLEOTIDE SEQUENCE [LARGE SCALE GENOMIC DNA]</scope>
    <source>
        <strain evidence="2">1611_PpyrPB1</strain>
        <tissue evidence="2">Whole body</tissue>
    </source>
</reference>
<dbReference type="Pfam" id="PF02958">
    <property type="entry name" value="EcKL"/>
    <property type="match status" value="2"/>
</dbReference>
<dbReference type="SMART" id="SM00587">
    <property type="entry name" value="CHK"/>
    <property type="match status" value="2"/>
</dbReference>
<comment type="caution">
    <text evidence="2">The sequence shown here is derived from an EMBL/GenBank/DDBJ whole genome shotgun (WGS) entry which is preliminary data.</text>
</comment>
<dbReference type="Gene3D" id="3.90.1200.10">
    <property type="match status" value="2"/>
</dbReference>
<name>A0A5N4A9E4_PHOPY</name>
<dbReference type="InParanoid" id="A0A5N4A9E4"/>
<feature type="domain" description="CHK kinase-like" evidence="1">
    <location>
        <begin position="485"/>
        <end position="673"/>
    </location>
</feature>
<organism evidence="2 3">
    <name type="scientific">Photinus pyralis</name>
    <name type="common">Common eastern firefly</name>
    <name type="synonym">Lampyris pyralis</name>
    <dbReference type="NCBI Taxonomy" id="7054"/>
    <lineage>
        <taxon>Eukaryota</taxon>
        <taxon>Metazoa</taxon>
        <taxon>Ecdysozoa</taxon>
        <taxon>Arthropoda</taxon>
        <taxon>Hexapoda</taxon>
        <taxon>Insecta</taxon>
        <taxon>Pterygota</taxon>
        <taxon>Neoptera</taxon>
        <taxon>Endopterygota</taxon>
        <taxon>Coleoptera</taxon>
        <taxon>Polyphaga</taxon>
        <taxon>Elateriformia</taxon>
        <taxon>Elateroidea</taxon>
        <taxon>Lampyridae</taxon>
        <taxon>Lampyrinae</taxon>
        <taxon>Photinus</taxon>
    </lineage>
</organism>
<dbReference type="InterPro" id="IPR011009">
    <property type="entry name" value="Kinase-like_dom_sf"/>
</dbReference>
<evidence type="ECO:0000259" key="1">
    <source>
        <dbReference type="SMART" id="SM00587"/>
    </source>
</evidence>
<evidence type="ECO:0000313" key="2">
    <source>
        <dbReference type="EMBL" id="KAB0793950.1"/>
    </source>
</evidence>